<evidence type="ECO:0000313" key="1">
    <source>
        <dbReference type="EMBL" id="GEP23558.1"/>
    </source>
</evidence>
<keyword evidence="2" id="KW-1185">Reference proteome</keyword>
<gene>
    <name evidence="1" type="ORF">LDI01_11510</name>
</gene>
<dbReference type="Proteomes" id="UP000321409">
    <property type="component" value="Unassembled WGS sequence"/>
</dbReference>
<name>A0ABQ0XBT6_9LACO</name>
<reference evidence="1 2" key="1">
    <citation type="submission" date="2019-07" db="EMBL/GenBank/DDBJ databases">
        <title>Whole genome shotgun sequence of Lactobacillus diolivorans NBRC 107869.</title>
        <authorList>
            <person name="Hosoyama A."/>
            <person name="Uohara A."/>
            <person name="Ohji S."/>
            <person name="Ichikawa N."/>
        </authorList>
    </citation>
    <scope>NUCLEOTIDE SEQUENCE [LARGE SCALE GENOMIC DNA]</scope>
    <source>
        <strain evidence="1 2">NBRC 107869</strain>
    </source>
</reference>
<accession>A0ABQ0XBT6</accession>
<dbReference type="EMBL" id="BKAB01000014">
    <property type="protein sequence ID" value="GEP23558.1"/>
    <property type="molecule type" value="Genomic_DNA"/>
</dbReference>
<sequence length="81" mass="9192">MSIPLSDTLPEEGNSVVERIFNNVDFPAPLGPINPITLPDSSFIETSFNATLFLKFICKFFMISSKTTYSFPLNTFNWHKN</sequence>
<comment type="caution">
    <text evidence="1">The sequence shown here is derived from an EMBL/GenBank/DDBJ whole genome shotgun (WGS) entry which is preliminary data.</text>
</comment>
<proteinExistence type="predicted"/>
<protein>
    <submittedName>
        <fullName evidence="1">Uncharacterized protein</fullName>
    </submittedName>
</protein>
<organism evidence="1 2">
    <name type="scientific">Lentilactobacillus diolivorans</name>
    <dbReference type="NCBI Taxonomy" id="179838"/>
    <lineage>
        <taxon>Bacteria</taxon>
        <taxon>Bacillati</taxon>
        <taxon>Bacillota</taxon>
        <taxon>Bacilli</taxon>
        <taxon>Lactobacillales</taxon>
        <taxon>Lactobacillaceae</taxon>
        <taxon>Lentilactobacillus</taxon>
    </lineage>
</organism>
<evidence type="ECO:0000313" key="2">
    <source>
        <dbReference type="Proteomes" id="UP000321409"/>
    </source>
</evidence>